<comment type="catalytic activity">
    <reaction evidence="4">
        <text>The enzyme specifically hydrolyzes (1-&gt;4)-beta-D-galactosidic linkages in type I arabinogalactans.</text>
        <dbReference type="EC" id="3.2.1.89"/>
    </reaction>
</comment>
<keyword evidence="3 4" id="KW-0326">Glycosidase</keyword>
<accession>A0ABW7NAY9</accession>
<dbReference type="Pfam" id="PF07745">
    <property type="entry name" value="Glyco_hydro_53"/>
    <property type="match status" value="1"/>
</dbReference>
<comment type="caution">
    <text evidence="5">The sequence shown here is derived from an EMBL/GenBank/DDBJ whole genome shotgun (WGS) entry which is preliminary data.</text>
</comment>
<evidence type="ECO:0000313" key="5">
    <source>
        <dbReference type="EMBL" id="MFH6984657.1"/>
    </source>
</evidence>
<dbReference type="Gene3D" id="3.20.20.80">
    <property type="entry name" value="Glycosidases"/>
    <property type="match status" value="1"/>
</dbReference>
<name>A0ABW7NAY9_9BACT</name>
<dbReference type="PANTHER" id="PTHR34983:SF2">
    <property type="entry name" value="ENDO-BETA-1,4-GALACTANASE"/>
    <property type="match status" value="1"/>
</dbReference>
<dbReference type="PANTHER" id="PTHR34983">
    <property type="entry name" value="ARABINOGALACTAN ENDO-BETA-1,4-GALACTANASE A"/>
    <property type="match status" value="1"/>
</dbReference>
<keyword evidence="2 4" id="KW-0378">Hydrolase</keyword>
<evidence type="ECO:0000256" key="2">
    <source>
        <dbReference type="ARBA" id="ARBA00022801"/>
    </source>
</evidence>
<evidence type="ECO:0000313" key="6">
    <source>
        <dbReference type="Proteomes" id="UP001610063"/>
    </source>
</evidence>
<gene>
    <name evidence="5" type="ORF">ACHKAR_14475</name>
</gene>
<dbReference type="Proteomes" id="UP001610063">
    <property type="component" value="Unassembled WGS sequence"/>
</dbReference>
<comment type="similarity">
    <text evidence="1 4">Belongs to the glycosyl hydrolase 53 family.</text>
</comment>
<dbReference type="InterPro" id="IPR011683">
    <property type="entry name" value="Glyco_hydro_53"/>
</dbReference>
<evidence type="ECO:0000256" key="3">
    <source>
        <dbReference type="ARBA" id="ARBA00023295"/>
    </source>
</evidence>
<protein>
    <recommendedName>
        <fullName evidence="4">Arabinogalactan endo-beta-1,4-galactanase</fullName>
        <ecNumber evidence="4">3.2.1.89</ecNumber>
    </recommendedName>
</protein>
<evidence type="ECO:0000256" key="4">
    <source>
        <dbReference type="RuleBase" id="RU361192"/>
    </source>
</evidence>
<dbReference type="EC" id="3.2.1.89" evidence="4"/>
<organism evidence="5 6">
    <name type="scientific">Marinoscillum luteum</name>
    <dbReference type="NCBI Taxonomy" id="861051"/>
    <lineage>
        <taxon>Bacteria</taxon>
        <taxon>Pseudomonadati</taxon>
        <taxon>Bacteroidota</taxon>
        <taxon>Cytophagia</taxon>
        <taxon>Cytophagales</taxon>
        <taxon>Reichenbachiellaceae</taxon>
        <taxon>Marinoscillum</taxon>
    </lineage>
</organism>
<sequence>MLSIIFSFIALVSCNTDDPRRGVDPDPENKDSVIVEQFYFGADLSYVNQILDHGGQYRDVGEVRDPYKIFKDHGANLARFRLWHNPQWTREVYGDAGTQLYNDLYDVEKSIRQAKAQGMEVLLDFHYSDTWADPGSQRVPAAWREITDIDVLADSVYDYTLKTLNYLNQKGLMPELVQIGNETNCGMMLTGGVDGFPACNVCDGNWANMGAVLNSGIRAVRAVSVDSDIKTKVMLHVADPVNVDWWFEQATSEGGVTDFEFIGFSYYPIWHTGISLDRLQETVAGFVTKFKREVVILETAYPWTVQGNDNYNNLFGGEPPLPGYPYTQDGQLSLMKAITQKLVSAGASGVIYWEPAWISSDMKDKWGTGSSWENNAFFDFDGNTIPTIDYMNYEYDTND</sequence>
<dbReference type="EMBL" id="JBIPKE010000018">
    <property type="protein sequence ID" value="MFH6984657.1"/>
    <property type="molecule type" value="Genomic_DNA"/>
</dbReference>
<proteinExistence type="inferred from homology"/>
<evidence type="ECO:0000256" key="1">
    <source>
        <dbReference type="ARBA" id="ARBA00010687"/>
    </source>
</evidence>
<keyword evidence="6" id="KW-1185">Reference proteome</keyword>
<dbReference type="SUPFAM" id="SSF51445">
    <property type="entry name" value="(Trans)glycosidases"/>
    <property type="match status" value="1"/>
</dbReference>
<dbReference type="InterPro" id="IPR017853">
    <property type="entry name" value="GH"/>
</dbReference>
<dbReference type="RefSeq" id="WP_395418063.1">
    <property type="nucleotide sequence ID" value="NZ_JBIPKE010000018.1"/>
</dbReference>
<reference evidence="5 6" key="1">
    <citation type="journal article" date="2013" name="Int. J. Syst. Evol. Microbiol.">
        <title>Marinoscillum luteum sp. nov., isolated from marine sediment.</title>
        <authorList>
            <person name="Cha I.T."/>
            <person name="Park S.J."/>
            <person name="Kim S.J."/>
            <person name="Kim J.G."/>
            <person name="Jung M.Y."/>
            <person name="Shin K.S."/>
            <person name="Kwon K.K."/>
            <person name="Yang S.H."/>
            <person name="Seo Y.S."/>
            <person name="Rhee S.K."/>
        </authorList>
    </citation>
    <scope>NUCLEOTIDE SEQUENCE [LARGE SCALE GENOMIC DNA]</scope>
    <source>
        <strain evidence="5 6">KCTC 23939</strain>
    </source>
</reference>